<organism evidence="1">
    <name type="scientific">Marseillevirus LCMAC202</name>
    <dbReference type="NCBI Taxonomy" id="2506606"/>
    <lineage>
        <taxon>Viruses</taxon>
        <taxon>Varidnaviria</taxon>
        <taxon>Bamfordvirae</taxon>
        <taxon>Nucleocytoviricota</taxon>
        <taxon>Megaviricetes</taxon>
        <taxon>Pimascovirales</taxon>
        <taxon>Pimascovirales incertae sedis</taxon>
        <taxon>Marseilleviridae</taxon>
    </lineage>
</organism>
<protein>
    <submittedName>
        <fullName evidence="1">Microtubule associated protein</fullName>
    </submittedName>
</protein>
<accession>A0A481YX89</accession>
<proteinExistence type="predicted"/>
<gene>
    <name evidence="1" type="ORF">LCMAC202_01140</name>
</gene>
<evidence type="ECO:0000313" key="1">
    <source>
        <dbReference type="EMBL" id="QBK87778.1"/>
    </source>
</evidence>
<sequence length="487" mass="59065">MVMNDIMEFKNQGEKQILEILQKYRKEINNLDNGYKNRIEGLETQFKQIFYMHQSFLKGDISLDQLLQDACNGDVQREIYVTSFVQQYRQDQRNINNGYQAKQDDLKQKYQGILGADFNKSFDIRTYDLEQYVQENWDVFQSKSLRWLKIKHNKQKLLDELKEYQCALQDIEERSKHSAYKQLEKELISINLSLDFLDFGNSDLKAFTRFLGLPDEEFLTQLEKYRTHKQLLEKHKISRKDLKKLYEDHDLSFYWKELFSNLKDTKKDLERYRIHKEKLDLGLRARESDIKKQYERKIGWSLSYPFDIRRSNLRDFVDDIWNSLYPAEIKKDAQRILDRLEQYRADIAKLDAGYSKQFVIFEFLKTDILNSSQGLYHTKKSRLEKFKLRETDMKRLYENSIEFDSIFEIIFRKLATKIYPSDKLKRDLMFTYLKTYRRYKENIDIKNKIKKAKLRKRYEITTKLFLEPLFKSNVEQFVDNVYKHISI</sequence>
<reference evidence="1" key="1">
    <citation type="journal article" date="2019" name="MBio">
        <title>Virus Genomes from Deep Sea Sediments Expand the Ocean Megavirome and Support Independent Origins of Viral Gigantism.</title>
        <authorList>
            <person name="Backstrom D."/>
            <person name="Yutin N."/>
            <person name="Jorgensen S.L."/>
            <person name="Dharamshi J."/>
            <person name="Homa F."/>
            <person name="Zaremba-Niedwiedzka K."/>
            <person name="Spang A."/>
            <person name="Wolf Y.I."/>
            <person name="Koonin E.V."/>
            <person name="Ettema T.J."/>
        </authorList>
    </citation>
    <scope>NUCLEOTIDE SEQUENCE</scope>
</reference>
<dbReference type="EMBL" id="MK500369">
    <property type="protein sequence ID" value="QBK87778.1"/>
    <property type="molecule type" value="Genomic_DNA"/>
</dbReference>
<name>A0A481YX89_9VIRU</name>